<gene>
    <name evidence="1" type="ORF">METZ01_LOCUS272230</name>
</gene>
<dbReference type="EMBL" id="UINC01078367">
    <property type="protein sequence ID" value="SVC19376.1"/>
    <property type="molecule type" value="Genomic_DNA"/>
</dbReference>
<dbReference type="AlphaFoldDB" id="A0A382K5T3"/>
<reference evidence="1" key="1">
    <citation type="submission" date="2018-05" db="EMBL/GenBank/DDBJ databases">
        <authorList>
            <person name="Lanie J.A."/>
            <person name="Ng W.-L."/>
            <person name="Kazmierczak K.M."/>
            <person name="Andrzejewski T.M."/>
            <person name="Davidsen T.M."/>
            <person name="Wayne K.J."/>
            <person name="Tettelin H."/>
            <person name="Glass J.I."/>
            <person name="Rusch D."/>
            <person name="Podicherti R."/>
            <person name="Tsui H.-C.T."/>
            <person name="Winkler M.E."/>
        </authorList>
    </citation>
    <scope>NUCLEOTIDE SEQUENCE</scope>
</reference>
<proteinExistence type="predicted"/>
<protein>
    <submittedName>
        <fullName evidence="1">Uncharacterized protein</fullName>
    </submittedName>
</protein>
<organism evidence="1">
    <name type="scientific">marine metagenome</name>
    <dbReference type="NCBI Taxonomy" id="408172"/>
    <lineage>
        <taxon>unclassified sequences</taxon>
        <taxon>metagenomes</taxon>
        <taxon>ecological metagenomes</taxon>
    </lineage>
</organism>
<accession>A0A382K5T3</accession>
<evidence type="ECO:0000313" key="1">
    <source>
        <dbReference type="EMBL" id="SVC19376.1"/>
    </source>
</evidence>
<name>A0A382K5T3_9ZZZZ</name>
<sequence>MTTEELQAELDVFYKADGKKIVDV</sequence>